<feature type="compositionally biased region" description="Basic and acidic residues" evidence="5">
    <location>
        <begin position="469"/>
        <end position="480"/>
    </location>
</feature>
<accession>A0ABR4LM72</accession>
<organism evidence="7 8">
    <name type="scientific">Aspergillus lucknowensis</name>
    <dbReference type="NCBI Taxonomy" id="176173"/>
    <lineage>
        <taxon>Eukaryota</taxon>
        <taxon>Fungi</taxon>
        <taxon>Dikarya</taxon>
        <taxon>Ascomycota</taxon>
        <taxon>Pezizomycotina</taxon>
        <taxon>Eurotiomycetes</taxon>
        <taxon>Eurotiomycetidae</taxon>
        <taxon>Eurotiales</taxon>
        <taxon>Aspergillaceae</taxon>
        <taxon>Aspergillus</taxon>
        <taxon>Aspergillus subgen. Nidulantes</taxon>
    </lineage>
</organism>
<evidence type="ECO:0000256" key="1">
    <source>
        <dbReference type="ARBA" id="ARBA00022723"/>
    </source>
</evidence>
<dbReference type="PROSITE" id="PS00478">
    <property type="entry name" value="LIM_DOMAIN_1"/>
    <property type="match status" value="2"/>
</dbReference>
<evidence type="ECO:0000313" key="7">
    <source>
        <dbReference type="EMBL" id="KAL2865487.1"/>
    </source>
</evidence>
<evidence type="ECO:0000256" key="2">
    <source>
        <dbReference type="ARBA" id="ARBA00022833"/>
    </source>
</evidence>
<feature type="compositionally biased region" description="Polar residues" evidence="5">
    <location>
        <begin position="138"/>
        <end position="154"/>
    </location>
</feature>
<reference evidence="7 8" key="1">
    <citation type="submission" date="2024-07" db="EMBL/GenBank/DDBJ databases">
        <title>Section-level genome sequencing and comparative genomics of Aspergillus sections Usti and Cavernicolus.</title>
        <authorList>
            <consortium name="Lawrence Berkeley National Laboratory"/>
            <person name="Nybo J.L."/>
            <person name="Vesth T.C."/>
            <person name="Theobald S."/>
            <person name="Frisvad J.C."/>
            <person name="Larsen T.O."/>
            <person name="Kjaerboelling I."/>
            <person name="Rothschild-Mancinelli K."/>
            <person name="Lyhne E.K."/>
            <person name="Kogle M.E."/>
            <person name="Barry K."/>
            <person name="Clum A."/>
            <person name="Na H."/>
            <person name="Ledsgaard L."/>
            <person name="Lin J."/>
            <person name="Lipzen A."/>
            <person name="Kuo A."/>
            <person name="Riley R."/>
            <person name="Mondo S."/>
            <person name="Labutti K."/>
            <person name="Haridas S."/>
            <person name="Pangalinan J."/>
            <person name="Salamov A.A."/>
            <person name="Simmons B.A."/>
            <person name="Magnuson J.K."/>
            <person name="Chen J."/>
            <person name="Drula E."/>
            <person name="Henrissat B."/>
            <person name="Wiebenga A."/>
            <person name="Lubbers R.J."/>
            <person name="Gomes A.C."/>
            <person name="Macurrencykelacurrency M.R."/>
            <person name="Stajich J."/>
            <person name="Grigoriev I.V."/>
            <person name="Mortensen U.H."/>
            <person name="De Vries R.P."/>
            <person name="Baker S.E."/>
            <person name="Andersen M.R."/>
        </authorList>
    </citation>
    <scope>NUCLEOTIDE SEQUENCE [LARGE SCALE GENOMIC DNA]</scope>
    <source>
        <strain evidence="7 8">CBS 449.75</strain>
    </source>
</reference>
<dbReference type="RefSeq" id="XP_070884466.1">
    <property type="nucleotide sequence ID" value="XM_071029545.1"/>
</dbReference>
<dbReference type="SMART" id="SM00132">
    <property type="entry name" value="LIM"/>
    <property type="match status" value="3"/>
</dbReference>
<dbReference type="SUPFAM" id="SSF57716">
    <property type="entry name" value="Glucocorticoid receptor-like (DNA-binding domain)"/>
    <property type="match status" value="3"/>
</dbReference>
<keyword evidence="8" id="KW-1185">Reference proteome</keyword>
<feature type="compositionally biased region" description="Low complexity" evidence="5">
    <location>
        <begin position="494"/>
        <end position="505"/>
    </location>
</feature>
<dbReference type="GeneID" id="98144617"/>
<feature type="compositionally biased region" description="Basic and acidic residues" evidence="5">
    <location>
        <begin position="217"/>
        <end position="241"/>
    </location>
</feature>
<feature type="compositionally biased region" description="Basic and acidic residues" evidence="5">
    <location>
        <begin position="59"/>
        <end position="68"/>
    </location>
</feature>
<dbReference type="PANTHER" id="PTHR24214:SF38">
    <property type="entry name" value="PDZ AND LIM DOMAIN PROTEIN ZASP-RELATED"/>
    <property type="match status" value="1"/>
</dbReference>
<keyword evidence="2 4" id="KW-0862">Zinc</keyword>
<dbReference type="Pfam" id="PF00412">
    <property type="entry name" value="LIM"/>
    <property type="match status" value="3"/>
</dbReference>
<evidence type="ECO:0000259" key="6">
    <source>
        <dbReference type="PROSITE" id="PS50023"/>
    </source>
</evidence>
<dbReference type="PANTHER" id="PTHR24214">
    <property type="entry name" value="PDZ AND LIM DOMAIN PROTEIN ZASP"/>
    <property type="match status" value="1"/>
</dbReference>
<feature type="domain" description="LIM zinc-binding" evidence="6">
    <location>
        <begin position="645"/>
        <end position="705"/>
    </location>
</feature>
<dbReference type="CDD" id="cd08368">
    <property type="entry name" value="LIM"/>
    <property type="match status" value="1"/>
</dbReference>
<evidence type="ECO:0000256" key="5">
    <source>
        <dbReference type="SAM" id="MobiDB-lite"/>
    </source>
</evidence>
<dbReference type="Proteomes" id="UP001610432">
    <property type="component" value="Unassembled WGS sequence"/>
</dbReference>
<dbReference type="Gene3D" id="2.10.110.10">
    <property type="entry name" value="Cysteine Rich Protein"/>
    <property type="match status" value="3"/>
</dbReference>
<dbReference type="EMBL" id="JBFXLQ010000031">
    <property type="protein sequence ID" value="KAL2865487.1"/>
    <property type="molecule type" value="Genomic_DNA"/>
</dbReference>
<name>A0ABR4LM72_9EURO</name>
<feature type="compositionally biased region" description="Basic and acidic residues" evidence="5">
    <location>
        <begin position="508"/>
        <end position="522"/>
    </location>
</feature>
<evidence type="ECO:0000256" key="4">
    <source>
        <dbReference type="PROSITE-ProRule" id="PRU00125"/>
    </source>
</evidence>
<feature type="compositionally biased region" description="Basic and acidic residues" evidence="5">
    <location>
        <begin position="415"/>
        <end position="431"/>
    </location>
</feature>
<feature type="compositionally biased region" description="Low complexity" evidence="5">
    <location>
        <begin position="81"/>
        <end position="90"/>
    </location>
</feature>
<dbReference type="InterPro" id="IPR001781">
    <property type="entry name" value="Znf_LIM"/>
</dbReference>
<keyword evidence="1 4" id="KW-0479">Metal-binding</keyword>
<gene>
    <name evidence="7" type="ORF">BJX67DRAFT_358077</name>
</gene>
<feature type="compositionally biased region" description="Basic and acidic residues" evidence="5">
    <location>
        <begin position="319"/>
        <end position="343"/>
    </location>
</feature>
<evidence type="ECO:0000313" key="8">
    <source>
        <dbReference type="Proteomes" id="UP001610432"/>
    </source>
</evidence>
<protein>
    <recommendedName>
        <fullName evidence="6">LIM zinc-binding domain-containing protein</fullName>
    </recommendedName>
</protein>
<comment type="caution">
    <text evidence="7">The sequence shown here is derived from an EMBL/GenBank/DDBJ whole genome shotgun (WGS) entry which is preliminary data.</text>
</comment>
<feature type="compositionally biased region" description="Basic and acidic residues" evidence="5">
    <location>
        <begin position="156"/>
        <end position="171"/>
    </location>
</feature>
<feature type="region of interest" description="Disordered" evidence="5">
    <location>
        <begin position="1"/>
        <end position="171"/>
    </location>
</feature>
<sequence>MLHRSPHPQNRARDPQRKVTPPGPSYMSNDQIASYLKDLRTNRPTRPGGSRPLPTRPDSASKNRDDLPPRATSAMSAYGHSRATSAAPTPEAERPRAASSLSNHRPVSFRSSFGSSYGSSAGRPLVQEPRLVPLRKNVSPSRAFSRIPSGSTAYRESLERRREKEEAKSLRDALQEMDIQDEIRIHGDAQDEATELVWMHQNPGIPFKNPHAPYRNPDMDEQKRVAEEQNKPQQERVEFRSSWRNSNRFSFKGRTTGNNSGADHASFGDESPMPKNSGIPKKNLKVNFALPREAEKTDGDYELGLVGASNDPSKGIFRNPKDQIYEEPHDYDRNDDDERHKFSMSDSSALRTKTRNALPQGSRPLPSRFGSIPFVDKLSRFELHKHPPTQSRKPDYKTNTLPSPPTADASQENSEPIRAKDGLEIRSDDIRAATSKKRSDRSSKLPMPTAVSDRTGRPIVSFDPSWKPTETKSPAKRELPEIQVSQSAPPPPAIEVSEPPSVPVINLPDEKEPTIAEMDHPSQNRKQNPQPPSSTKDRRRSSSGLRRFMPSQDRWMSTYSRAGVPTATCESCSLPIAGRVVTAAGSRFHTECFTCHHCQTPLECVAFYQEPDAKRNERLADPSVDEEAHAPRFYCHLDFHELFSPRCKSCKTPVEGEVVVACGAEWHVGHFFCAECGDPFNSDTPFVEKDGFAWCLQCHSRRTAPSCAGCKKPILDDVVISAVGGKWHDKCFVCHECGEGFGREGRYFVREGEPRRTAKGRIIGGPVQLAVCEKCEGIRLKASPRA</sequence>
<feature type="domain" description="LIM zinc-binding" evidence="6">
    <location>
        <begin position="706"/>
        <end position="766"/>
    </location>
</feature>
<feature type="domain" description="LIM zinc-binding" evidence="6">
    <location>
        <begin position="567"/>
        <end position="626"/>
    </location>
</feature>
<dbReference type="PROSITE" id="PS50023">
    <property type="entry name" value="LIM_DOMAIN_2"/>
    <property type="match status" value="3"/>
</dbReference>
<proteinExistence type="predicted"/>
<dbReference type="InterPro" id="IPR050604">
    <property type="entry name" value="PDZ-LIM_domain"/>
</dbReference>
<feature type="compositionally biased region" description="Low complexity" evidence="5">
    <location>
        <begin position="108"/>
        <end position="120"/>
    </location>
</feature>
<feature type="region of interest" description="Disordered" evidence="5">
    <location>
        <begin position="205"/>
        <end position="284"/>
    </location>
</feature>
<keyword evidence="3 4" id="KW-0440">LIM domain</keyword>
<evidence type="ECO:0000256" key="3">
    <source>
        <dbReference type="ARBA" id="ARBA00023038"/>
    </source>
</evidence>
<feature type="compositionally biased region" description="Polar residues" evidence="5">
    <location>
        <begin position="344"/>
        <end position="359"/>
    </location>
</feature>
<feature type="region of interest" description="Disordered" evidence="5">
    <location>
        <begin position="296"/>
        <end position="552"/>
    </location>
</feature>